<dbReference type="InterPro" id="IPR011206">
    <property type="entry name" value="Citrate_lyase_beta/mcl1/mcl2"/>
</dbReference>
<accession>A0A226X2K4</accession>
<dbReference type="SUPFAM" id="SSF51621">
    <property type="entry name" value="Phosphoenolpyruvate/pyruvate domain"/>
    <property type="match status" value="1"/>
</dbReference>
<dbReference type="AlphaFoldDB" id="A0A226X2K4"/>
<reference evidence="8" key="1">
    <citation type="submission" date="2017-01" db="EMBL/GenBank/DDBJ databases">
        <title>Genome Analysis of Deinococcus marmoris KOPRI26562.</title>
        <authorList>
            <person name="Kim J.H."/>
            <person name="Oh H.-M."/>
        </authorList>
    </citation>
    <scope>NUCLEOTIDE SEQUENCE [LARGE SCALE GENOMIC DNA]</scope>
    <source>
        <strain evidence="8">PAMC 26633</strain>
    </source>
</reference>
<proteinExistence type="predicted"/>
<dbReference type="InterPro" id="IPR040442">
    <property type="entry name" value="Pyrv_kinase-like_dom_sf"/>
</dbReference>
<dbReference type="GO" id="GO:0016829">
    <property type="term" value="F:lyase activity"/>
    <property type="evidence" value="ECO:0007669"/>
    <property type="project" value="UniProtKB-KW"/>
</dbReference>
<evidence type="ECO:0000256" key="1">
    <source>
        <dbReference type="ARBA" id="ARBA00001946"/>
    </source>
</evidence>
<feature type="domain" description="HpcH/HpaI aldolase/citrate lyase" evidence="6">
    <location>
        <begin position="4"/>
        <end position="213"/>
    </location>
</feature>
<dbReference type="eggNOG" id="COG2301">
    <property type="taxonomic scope" value="Bacteria"/>
</dbReference>
<protein>
    <submittedName>
        <fullName evidence="7">Hydroxymethylglutaryl-CoA lyase</fullName>
    </submittedName>
</protein>
<dbReference type="GO" id="GO:0000287">
    <property type="term" value="F:magnesium ion binding"/>
    <property type="evidence" value="ECO:0007669"/>
    <property type="project" value="TreeGrafter"/>
</dbReference>
<evidence type="ECO:0000256" key="2">
    <source>
        <dbReference type="ARBA" id="ARBA00022723"/>
    </source>
</evidence>
<evidence type="ECO:0000256" key="4">
    <source>
        <dbReference type="PIRSR" id="PIRSR015582-1"/>
    </source>
</evidence>
<dbReference type="RefSeq" id="WP_089161543.1">
    <property type="nucleotide sequence ID" value="NZ_MTHB01000109.1"/>
</dbReference>
<dbReference type="InterPro" id="IPR005000">
    <property type="entry name" value="Aldolase/citrate-lyase_domain"/>
</dbReference>
<evidence type="ECO:0000259" key="6">
    <source>
        <dbReference type="Pfam" id="PF03328"/>
    </source>
</evidence>
<feature type="binding site" evidence="4">
    <location>
        <position position="120"/>
    </location>
    <ligand>
        <name>substrate</name>
    </ligand>
</feature>
<gene>
    <name evidence="7" type="ORF">BSU04_17035</name>
</gene>
<dbReference type="Pfam" id="PF03328">
    <property type="entry name" value="HpcH_HpaI"/>
    <property type="match status" value="1"/>
</dbReference>
<feature type="binding site" evidence="5">
    <location>
        <position position="120"/>
    </location>
    <ligand>
        <name>Mg(2+)</name>
        <dbReference type="ChEBI" id="CHEBI:18420"/>
    </ligand>
</feature>
<dbReference type="Gene3D" id="3.20.20.60">
    <property type="entry name" value="Phosphoenolpyruvate-binding domains"/>
    <property type="match status" value="1"/>
</dbReference>
<keyword evidence="3 5" id="KW-0460">Magnesium</keyword>
<dbReference type="PANTHER" id="PTHR32308:SF10">
    <property type="entry name" value="CITRATE LYASE SUBUNIT BETA"/>
    <property type="match status" value="1"/>
</dbReference>
<evidence type="ECO:0000313" key="8">
    <source>
        <dbReference type="Proteomes" id="UP000214720"/>
    </source>
</evidence>
<evidence type="ECO:0000313" key="7">
    <source>
        <dbReference type="EMBL" id="OXC77237.1"/>
    </source>
</evidence>
<dbReference type="EMBL" id="MTHB01000109">
    <property type="protein sequence ID" value="OXC77237.1"/>
    <property type="molecule type" value="Genomic_DNA"/>
</dbReference>
<dbReference type="Proteomes" id="UP000214720">
    <property type="component" value="Unassembled WGS sequence"/>
</dbReference>
<feature type="binding site" evidence="4">
    <location>
        <position position="67"/>
    </location>
    <ligand>
        <name>substrate</name>
    </ligand>
</feature>
<keyword evidence="7" id="KW-0456">Lyase</keyword>
<dbReference type="OrthoDB" id="348111at2"/>
<keyword evidence="2 5" id="KW-0479">Metal-binding</keyword>
<organism evidence="7 8">
    <name type="scientific">Caballeronia sordidicola</name>
    <name type="common">Burkholderia sordidicola</name>
    <dbReference type="NCBI Taxonomy" id="196367"/>
    <lineage>
        <taxon>Bacteria</taxon>
        <taxon>Pseudomonadati</taxon>
        <taxon>Pseudomonadota</taxon>
        <taxon>Betaproteobacteria</taxon>
        <taxon>Burkholderiales</taxon>
        <taxon>Burkholderiaceae</taxon>
        <taxon>Caballeronia</taxon>
    </lineage>
</organism>
<name>A0A226X2K4_CABSO</name>
<dbReference type="InterPro" id="IPR015813">
    <property type="entry name" value="Pyrv/PenolPyrv_kinase-like_dom"/>
</dbReference>
<evidence type="ECO:0000256" key="3">
    <source>
        <dbReference type="ARBA" id="ARBA00022842"/>
    </source>
</evidence>
<evidence type="ECO:0000256" key="5">
    <source>
        <dbReference type="PIRSR" id="PIRSR015582-2"/>
    </source>
</evidence>
<sequence>MSLRSYLFVPGDRPERFSKALATAAHQVVIDLEDAVAPDAKIQAREGLAKWLETGLADVDKPRVMIRVNAFGTPWHEDDVKMVRASPVMRVMVPKAEVASELADVAMRCGDGVSLIALIESVVGVVQMRSIAHEKSVSRLAFGSFDYCVDAGVEGSGHELDYVRSQFVIESRFAGLVAPVDGVTLSIDDADLIAADVAAGRRFGFGGKLCIHPRQVEAVNRGFAPSDADFAWAERVLAKLAENPKGAIAVDGKLVDKPIVDRAKRIVASRIVAN</sequence>
<dbReference type="PANTHER" id="PTHR32308">
    <property type="entry name" value="LYASE BETA SUBUNIT, PUTATIVE (AFU_ORTHOLOGUE AFUA_4G13030)-RELATED"/>
    <property type="match status" value="1"/>
</dbReference>
<dbReference type="PIRSF" id="PIRSF015582">
    <property type="entry name" value="Cit_lyase_B"/>
    <property type="match status" value="1"/>
</dbReference>
<comment type="caution">
    <text evidence="7">The sequence shown here is derived from an EMBL/GenBank/DDBJ whole genome shotgun (WGS) entry which is preliminary data.</text>
</comment>
<dbReference type="GO" id="GO:0006107">
    <property type="term" value="P:oxaloacetate metabolic process"/>
    <property type="evidence" value="ECO:0007669"/>
    <property type="project" value="TreeGrafter"/>
</dbReference>
<comment type="cofactor">
    <cofactor evidence="1">
        <name>Mg(2+)</name>
        <dbReference type="ChEBI" id="CHEBI:18420"/>
    </cofactor>
</comment>
<feature type="binding site" evidence="5">
    <location>
        <position position="146"/>
    </location>
    <ligand>
        <name>Mg(2+)</name>
        <dbReference type="ChEBI" id="CHEBI:18420"/>
    </ligand>
</feature>